<dbReference type="EMBL" id="GGEC01048409">
    <property type="protein sequence ID" value="MBX28893.1"/>
    <property type="molecule type" value="Transcribed_RNA"/>
</dbReference>
<protein>
    <submittedName>
        <fullName evidence="1">Katanin p60 ATPase-containing subunit</fullName>
    </submittedName>
</protein>
<accession>A0A2P2MFE1</accession>
<sequence>MVDWHSLARKITLLERGYGYKINQQYGGLSDNYDTTNTNHKNLMQWEPFGLDISYADPNSANHFSCFSISSWETLGWTFFRASWKSHIATGSFEISSFGMFLISSRVFPAILRLMPFKEASRHTFVRSSPLYPSV</sequence>
<evidence type="ECO:0000313" key="1">
    <source>
        <dbReference type="EMBL" id="MBX28893.1"/>
    </source>
</evidence>
<proteinExistence type="predicted"/>
<dbReference type="AlphaFoldDB" id="A0A2P2MFE1"/>
<reference evidence="1" key="1">
    <citation type="submission" date="2018-02" db="EMBL/GenBank/DDBJ databases">
        <title>Rhizophora mucronata_Transcriptome.</title>
        <authorList>
            <person name="Meera S.P."/>
            <person name="Sreeshan A."/>
            <person name="Augustine A."/>
        </authorList>
    </citation>
    <scope>NUCLEOTIDE SEQUENCE</scope>
    <source>
        <tissue evidence="1">Leaf</tissue>
    </source>
</reference>
<name>A0A2P2MFE1_RHIMU</name>
<organism evidence="1">
    <name type="scientific">Rhizophora mucronata</name>
    <name type="common">Asiatic mangrove</name>
    <dbReference type="NCBI Taxonomy" id="61149"/>
    <lineage>
        <taxon>Eukaryota</taxon>
        <taxon>Viridiplantae</taxon>
        <taxon>Streptophyta</taxon>
        <taxon>Embryophyta</taxon>
        <taxon>Tracheophyta</taxon>
        <taxon>Spermatophyta</taxon>
        <taxon>Magnoliopsida</taxon>
        <taxon>eudicotyledons</taxon>
        <taxon>Gunneridae</taxon>
        <taxon>Pentapetalae</taxon>
        <taxon>rosids</taxon>
        <taxon>fabids</taxon>
        <taxon>Malpighiales</taxon>
        <taxon>Rhizophoraceae</taxon>
        <taxon>Rhizophora</taxon>
    </lineage>
</organism>